<sequence length="118" mass="12583">MSADRPRTFEILVPGFATGEEALAQGEAVARLLCPEPEHDGPCPIPWSTGARLEEEEPDPVGTGHTVVAGVYATAGAARAAAERIGETLGRPAHLVEVPAREYPDLAEQYRIERGLEP</sequence>
<keyword evidence="3" id="KW-1185">Reference proteome</keyword>
<evidence type="ECO:0000256" key="1">
    <source>
        <dbReference type="SAM" id="MobiDB-lite"/>
    </source>
</evidence>
<reference evidence="2 3" key="1">
    <citation type="submission" date="2021-05" db="EMBL/GenBank/DDBJ databases">
        <title>Direct Submission.</title>
        <authorList>
            <person name="Li K."/>
            <person name="Gao J."/>
        </authorList>
    </citation>
    <scope>NUCLEOTIDE SEQUENCE [LARGE SCALE GENOMIC DNA]</scope>
    <source>
        <strain evidence="2 3">Mg02</strain>
    </source>
</reference>
<organism evidence="2 3">
    <name type="scientific">Nocardiopsis changdeensis</name>
    <dbReference type="NCBI Taxonomy" id="2831969"/>
    <lineage>
        <taxon>Bacteria</taxon>
        <taxon>Bacillati</taxon>
        <taxon>Actinomycetota</taxon>
        <taxon>Actinomycetes</taxon>
        <taxon>Streptosporangiales</taxon>
        <taxon>Nocardiopsidaceae</taxon>
        <taxon>Nocardiopsis</taxon>
    </lineage>
</organism>
<dbReference type="Proteomes" id="UP000676079">
    <property type="component" value="Chromosome"/>
</dbReference>
<protein>
    <submittedName>
        <fullName evidence="2">Uncharacterized protein</fullName>
    </submittedName>
</protein>
<proteinExistence type="predicted"/>
<name>A0ABX8BUJ4_9ACTN</name>
<gene>
    <name evidence="2" type="ORF">KGD84_15775</name>
</gene>
<evidence type="ECO:0000313" key="2">
    <source>
        <dbReference type="EMBL" id="QUX25563.1"/>
    </source>
</evidence>
<feature type="region of interest" description="Disordered" evidence="1">
    <location>
        <begin position="43"/>
        <end position="64"/>
    </location>
</feature>
<accession>A0ABX8BUJ4</accession>
<dbReference type="RefSeq" id="WP_220561174.1">
    <property type="nucleotide sequence ID" value="NZ_CP074133.1"/>
</dbReference>
<dbReference type="EMBL" id="CP074133">
    <property type="protein sequence ID" value="QUX25563.1"/>
    <property type="molecule type" value="Genomic_DNA"/>
</dbReference>
<evidence type="ECO:0000313" key="3">
    <source>
        <dbReference type="Proteomes" id="UP000676079"/>
    </source>
</evidence>